<dbReference type="InterPro" id="IPR036390">
    <property type="entry name" value="WH_DNA-bd_sf"/>
</dbReference>
<dbReference type="PATRIC" id="fig|449659.4.peg.1866"/>
<evidence type="ECO:0000256" key="3">
    <source>
        <dbReference type="ARBA" id="ARBA00023163"/>
    </source>
</evidence>
<keyword evidence="1" id="KW-0805">Transcription regulation</keyword>
<keyword evidence="3" id="KW-0804">Transcription</keyword>
<dbReference type="SUPFAM" id="SSF46785">
    <property type="entry name" value="Winged helix' DNA-binding domain"/>
    <property type="match status" value="1"/>
</dbReference>
<evidence type="ECO:0000256" key="2">
    <source>
        <dbReference type="ARBA" id="ARBA00023125"/>
    </source>
</evidence>
<dbReference type="GO" id="GO:0003700">
    <property type="term" value="F:DNA-binding transcription factor activity"/>
    <property type="evidence" value="ECO:0007669"/>
    <property type="project" value="InterPro"/>
</dbReference>
<proteinExistence type="predicted"/>
<name>A0A0R2LII4_9LACO</name>
<keyword evidence="6" id="KW-1185">Reference proteome</keyword>
<dbReference type="AlphaFoldDB" id="A0A0R2LII4"/>
<dbReference type="Gene3D" id="1.10.10.10">
    <property type="entry name" value="Winged helix-like DNA-binding domain superfamily/Winged helix DNA-binding domain"/>
    <property type="match status" value="1"/>
</dbReference>
<sequence>MDNSFLNRIGPQIKVANTLIEKKLNNRIANLISDYNLTGPQISLMVYLYEARERTVTQKEVADTFVLSHPTIRSIVRRMEKSGLIEVGHLKSDRRQISLSLSKKGFKLLNEHISEIYAVMNDVNHQITHGLDEGETKKLSEILAKIIQNF</sequence>
<dbReference type="SMART" id="SM00347">
    <property type="entry name" value="HTH_MARR"/>
    <property type="match status" value="1"/>
</dbReference>
<dbReference type="RefSeq" id="WP_017868384.1">
    <property type="nucleotide sequence ID" value="NZ_BJYB01000016.1"/>
</dbReference>
<dbReference type="EMBL" id="JQCN01000045">
    <property type="protein sequence ID" value="KRN98493.1"/>
    <property type="molecule type" value="Genomic_DNA"/>
</dbReference>
<dbReference type="GO" id="GO:0003677">
    <property type="term" value="F:DNA binding"/>
    <property type="evidence" value="ECO:0007669"/>
    <property type="project" value="UniProtKB-KW"/>
</dbReference>
<dbReference type="PROSITE" id="PS01117">
    <property type="entry name" value="HTH_MARR_1"/>
    <property type="match status" value="1"/>
</dbReference>
<reference evidence="5 6" key="1">
    <citation type="journal article" date="2015" name="Genome Announc.">
        <title>Expanding the biotechnology potential of lactobacilli through comparative genomics of 213 strains and associated genera.</title>
        <authorList>
            <person name="Sun Z."/>
            <person name="Harris H.M."/>
            <person name="McCann A."/>
            <person name="Guo C."/>
            <person name="Argimon S."/>
            <person name="Zhang W."/>
            <person name="Yang X."/>
            <person name="Jeffery I.B."/>
            <person name="Cooney J.C."/>
            <person name="Kagawa T.F."/>
            <person name="Liu W."/>
            <person name="Song Y."/>
            <person name="Salvetti E."/>
            <person name="Wrobel A."/>
            <person name="Rasinkangas P."/>
            <person name="Parkhill J."/>
            <person name="Rea M.C."/>
            <person name="O'Sullivan O."/>
            <person name="Ritari J."/>
            <person name="Douillard F.P."/>
            <person name="Paul Ross R."/>
            <person name="Yang R."/>
            <person name="Briner A.E."/>
            <person name="Felis G.E."/>
            <person name="de Vos W.M."/>
            <person name="Barrangou R."/>
            <person name="Klaenhammer T.R."/>
            <person name="Caufield P.W."/>
            <person name="Cui Y."/>
            <person name="Zhang H."/>
            <person name="O'Toole P.W."/>
        </authorList>
    </citation>
    <scope>NUCLEOTIDE SEQUENCE [LARGE SCALE GENOMIC DNA]</scope>
    <source>
        <strain evidence="5 6">NBRC 103219</strain>
    </source>
</reference>
<dbReference type="InterPro" id="IPR000835">
    <property type="entry name" value="HTH_MarR-typ"/>
</dbReference>
<organism evidence="5 6">
    <name type="scientific">Ligilactobacillus pobuzihii</name>
    <dbReference type="NCBI Taxonomy" id="449659"/>
    <lineage>
        <taxon>Bacteria</taxon>
        <taxon>Bacillati</taxon>
        <taxon>Bacillota</taxon>
        <taxon>Bacilli</taxon>
        <taxon>Lactobacillales</taxon>
        <taxon>Lactobacillaceae</taxon>
        <taxon>Ligilactobacillus</taxon>
    </lineage>
</organism>
<evidence type="ECO:0000313" key="5">
    <source>
        <dbReference type="EMBL" id="KRN98493.1"/>
    </source>
</evidence>
<keyword evidence="2" id="KW-0238">DNA-binding</keyword>
<dbReference type="STRING" id="449659.IV66_GL001823"/>
<comment type="caution">
    <text evidence="5">The sequence shown here is derived from an EMBL/GenBank/DDBJ whole genome shotgun (WGS) entry which is preliminary data.</text>
</comment>
<gene>
    <name evidence="5" type="ORF">IV66_GL001823</name>
</gene>
<dbReference type="InterPro" id="IPR036388">
    <property type="entry name" value="WH-like_DNA-bd_sf"/>
</dbReference>
<evidence type="ECO:0000259" key="4">
    <source>
        <dbReference type="PROSITE" id="PS50995"/>
    </source>
</evidence>
<evidence type="ECO:0000256" key="1">
    <source>
        <dbReference type="ARBA" id="ARBA00023015"/>
    </source>
</evidence>
<evidence type="ECO:0000313" key="6">
    <source>
        <dbReference type="Proteomes" id="UP000051886"/>
    </source>
</evidence>
<dbReference type="PROSITE" id="PS50995">
    <property type="entry name" value="HTH_MARR_2"/>
    <property type="match status" value="1"/>
</dbReference>
<accession>A0A0R2LII4</accession>
<protein>
    <recommendedName>
        <fullName evidence="4">HTH marR-type domain-containing protein</fullName>
    </recommendedName>
</protein>
<feature type="domain" description="HTH marR-type" evidence="4">
    <location>
        <begin position="1"/>
        <end position="148"/>
    </location>
</feature>
<dbReference type="PANTHER" id="PTHR42756">
    <property type="entry name" value="TRANSCRIPTIONAL REGULATOR, MARR"/>
    <property type="match status" value="1"/>
</dbReference>
<dbReference type="InterPro" id="IPR023187">
    <property type="entry name" value="Tscrpt_reg_MarR-type_CS"/>
</dbReference>
<dbReference type="Pfam" id="PF12802">
    <property type="entry name" value="MarR_2"/>
    <property type="match status" value="1"/>
</dbReference>
<dbReference type="OrthoDB" id="2289895at2"/>
<dbReference type="PANTHER" id="PTHR42756:SF1">
    <property type="entry name" value="TRANSCRIPTIONAL REPRESSOR OF EMRAB OPERON"/>
    <property type="match status" value="1"/>
</dbReference>
<dbReference type="Proteomes" id="UP000051886">
    <property type="component" value="Unassembled WGS sequence"/>
</dbReference>